<dbReference type="EMBL" id="JXJN01000533">
    <property type="status" value="NOT_ANNOTATED_CDS"/>
    <property type="molecule type" value="Genomic_DNA"/>
</dbReference>
<keyword evidence="1" id="KW-0812">Transmembrane</keyword>
<evidence type="ECO:0000313" key="3">
    <source>
        <dbReference type="Proteomes" id="UP000092460"/>
    </source>
</evidence>
<dbReference type="VEuPathDB" id="VectorBase:GPPI002121"/>
<sequence>MKNHLDVLKEDKLTLSSSGVDGMASETKSSHSNLIKIWTYLPMYSQSSSSSSSSSSKLIRLNPLGGNFSLANFNCSLRGLGVPSSLRGLKVLCSRFLRPGVINGVLVHKLFGSTNSVGSNSMSSITLPFSTFFRRAGITRGVLLLFAPVYLFLSYRLLNYLKLFLPQNDKLIIKKLGNSGNGKIYNTLNSLFKTKKQCKNGALQLMLLCKENEIGNKTYARNSLVSGGRFAVREAFDKRSPELVFIIFVLFVLFSNLAEVDSRPRLKTKNILVIRIIFWQTMIRVYVSSPFNVRLHKYQRILFSLCNNVYDIPESFWLHNNKSISIQWKDQSNLTTKYPMYLLSSFRLKNQLCRI</sequence>
<proteinExistence type="predicted"/>
<organism evidence="2 3">
    <name type="scientific">Glossina palpalis gambiensis</name>
    <dbReference type="NCBI Taxonomy" id="67801"/>
    <lineage>
        <taxon>Eukaryota</taxon>
        <taxon>Metazoa</taxon>
        <taxon>Ecdysozoa</taxon>
        <taxon>Arthropoda</taxon>
        <taxon>Hexapoda</taxon>
        <taxon>Insecta</taxon>
        <taxon>Pterygota</taxon>
        <taxon>Neoptera</taxon>
        <taxon>Endopterygota</taxon>
        <taxon>Diptera</taxon>
        <taxon>Brachycera</taxon>
        <taxon>Muscomorpha</taxon>
        <taxon>Hippoboscoidea</taxon>
        <taxon>Glossinidae</taxon>
        <taxon>Glossina</taxon>
    </lineage>
</organism>
<reference evidence="3" key="1">
    <citation type="submission" date="2015-01" db="EMBL/GenBank/DDBJ databases">
        <authorList>
            <person name="Aksoy S."/>
            <person name="Warren W."/>
            <person name="Wilson R.K."/>
        </authorList>
    </citation>
    <scope>NUCLEOTIDE SEQUENCE [LARGE SCALE GENOMIC DNA]</scope>
    <source>
        <strain evidence="3">IAEA</strain>
    </source>
</reference>
<accession>A0A1B0AMQ7</accession>
<keyword evidence="1" id="KW-0472">Membrane</keyword>
<feature type="transmembrane region" description="Helical" evidence="1">
    <location>
        <begin position="243"/>
        <end position="260"/>
    </location>
</feature>
<dbReference type="EnsemblMetazoa" id="GPPI002121-RA">
    <property type="protein sequence ID" value="GPPI002121-PA"/>
    <property type="gene ID" value="GPPI002121"/>
</dbReference>
<protein>
    <submittedName>
        <fullName evidence="2">Uncharacterized protein</fullName>
    </submittedName>
</protein>
<name>A0A1B0AMQ7_9MUSC</name>
<dbReference type="Proteomes" id="UP000092460">
    <property type="component" value="Unassembled WGS sequence"/>
</dbReference>
<dbReference type="AlphaFoldDB" id="A0A1B0AMQ7"/>
<keyword evidence="1" id="KW-1133">Transmembrane helix</keyword>
<evidence type="ECO:0000313" key="2">
    <source>
        <dbReference type="EnsemblMetazoa" id="GPPI002121-PA"/>
    </source>
</evidence>
<feature type="transmembrane region" description="Helical" evidence="1">
    <location>
        <begin position="141"/>
        <end position="158"/>
    </location>
</feature>
<keyword evidence="3" id="KW-1185">Reference proteome</keyword>
<evidence type="ECO:0000256" key="1">
    <source>
        <dbReference type="SAM" id="Phobius"/>
    </source>
</evidence>
<reference evidence="2" key="2">
    <citation type="submission" date="2020-05" db="UniProtKB">
        <authorList>
            <consortium name="EnsemblMetazoa"/>
        </authorList>
    </citation>
    <scope>IDENTIFICATION</scope>
    <source>
        <strain evidence="2">IAEA</strain>
    </source>
</reference>